<organism evidence="1 2">
    <name type="scientific">Neptunicoccus cionae</name>
    <dbReference type="NCBI Taxonomy" id="2035344"/>
    <lineage>
        <taxon>Bacteria</taxon>
        <taxon>Pseudomonadati</taxon>
        <taxon>Pseudomonadota</taxon>
        <taxon>Alphaproteobacteria</taxon>
        <taxon>Rhodobacterales</taxon>
        <taxon>Paracoccaceae</taxon>
        <taxon>Neptunicoccus</taxon>
    </lineage>
</organism>
<evidence type="ECO:0000313" key="2">
    <source>
        <dbReference type="Proteomes" id="UP000628017"/>
    </source>
</evidence>
<accession>A0A916R2Z2</accession>
<dbReference type="AlphaFoldDB" id="A0A916R2Z2"/>
<comment type="caution">
    <text evidence="1">The sequence shown here is derived from an EMBL/GenBank/DDBJ whole genome shotgun (WGS) entry which is preliminary data.</text>
</comment>
<proteinExistence type="predicted"/>
<dbReference type="Proteomes" id="UP000628017">
    <property type="component" value="Unassembled WGS sequence"/>
</dbReference>
<evidence type="ECO:0000313" key="1">
    <source>
        <dbReference type="EMBL" id="GGA24049.1"/>
    </source>
</evidence>
<gene>
    <name evidence="1" type="ORF">GCM10011498_26270</name>
</gene>
<reference evidence="1" key="1">
    <citation type="journal article" date="2014" name="Int. J. Syst. Evol. Microbiol.">
        <title>Complete genome sequence of Corynebacterium casei LMG S-19264T (=DSM 44701T), isolated from a smear-ripened cheese.</title>
        <authorList>
            <consortium name="US DOE Joint Genome Institute (JGI-PGF)"/>
            <person name="Walter F."/>
            <person name="Albersmeier A."/>
            <person name="Kalinowski J."/>
            <person name="Ruckert C."/>
        </authorList>
    </citation>
    <scope>NUCLEOTIDE SEQUENCE</scope>
    <source>
        <strain evidence="1">CGMCC 1.15880</strain>
    </source>
</reference>
<protein>
    <submittedName>
        <fullName evidence="1">Uncharacterized protein</fullName>
    </submittedName>
</protein>
<dbReference type="RefSeq" id="WP_188676069.1">
    <property type="nucleotide sequence ID" value="NZ_BMKA01000003.1"/>
</dbReference>
<dbReference type="EMBL" id="BMKA01000003">
    <property type="protein sequence ID" value="GGA24049.1"/>
    <property type="molecule type" value="Genomic_DNA"/>
</dbReference>
<reference evidence="1" key="2">
    <citation type="submission" date="2020-09" db="EMBL/GenBank/DDBJ databases">
        <authorList>
            <person name="Sun Q."/>
            <person name="Zhou Y."/>
        </authorList>
    </citation>
    <scope>NUCLEOTIDE SEQUENCE</scope>
    <source>
        <strain evidence="1">CGMCC 1.15880</strain>
    </source>
</reference>
<sequence length="107" mass="11993">MTQLPLFTIVRDLLDRIEQKDTPTERWDFLANTAIETGGQIIDPIQQGCWTADATLAITVYNVFAQGENKQAVVRNWCKAAHCMLEIAGEPLPTIDSGPQPQRRVLQ</sequence>
<keyword evidence="2" id="KW-1185">Reference proteome</keyword>
<name>A0A916R2Z2_9RHOB</name>